<protein>
    <submittedName>
        <fullName evidence="1">Uncharacterized protein</fullName>
    </submittedName>
</protein>
<dbReference type="AlphaFoldDB" id="A0A5J4K0W0"/>
<name>A0A5J4K0W0_9CHLR</name>
<sequence>MIDTPVFAAACALRLLRASVFSPLACAWLPELPDVRQATEGQGNPALFQQL</sequence>
<dbReference type="Proteomes" id="UP000334820">
    <property type="component" value="Unassembled WGS sequence"/>
</dbReference>
<evidence type="ECO:0000313" key="1">
    <source>
        <dbReference type="EMBL" id="GER82694.1"/>
    </source>
</evidence>
<accession>A0A5J4K0W0</accession>
<proteinExistence type="predicted"/>
<keyword evidence="2" id="KW-1185">Reference proteome</keyword>
<gene>
    <name evidence="1" type="ORF">KTAU_13310</name>
</gene>
<dbReference type="EMBL" id="BKZV01000001">
    <property type="protein sequence ID" value="GER82694.1"/>
    <property type="molecule type" value="Genomic_DNA"/>
</dbReference>
<evidence type="ECO:0000313" key="2">
    <source>
        <dbReference type="Proteomes" id="UP000334820"/>
    </source>
</evidence>
<reference evidence="1 2" key="1">
    <citation type="journal article" date="2019" name="Int. J. Syst. Evol. Microbiol.">
        <title>Thermogemmatispora aurantia sp. nov. and Thermogemmatispora argillosa sp. nov., within the class Ktedonobacteria, and emended description of the genus Thermogemmatispora.</title>
        <authorList>
            <person name="Zheng Y."/>
            <person name="Wang C.M."/>
            <person name="Sakai Y."/>
            <person name="Abe K."/>
            <person name="Yokota A."/>
            <person name="Yabe S."/>
        </authorList>
    </citation>
    <scope>NUCLEOTIDE SEQUENCE [LARGE SCALE GENOMIC DNA]</scope>
    <source>
        <strain evidence="1 2">A1-2</strain>
    </source>
</reference>
<comment type="caution">
    <text evidence="1">The sequence shown here is derived from an EMBL/GenBank/DDBJ whole genome shotgun (WGS) entry which is preliminary data.</text>
</comment>
<organism evidence="1 2">
    <name type="scientific">Thermogemmatispora aurantia</name>
    <dbReference type="NCBI Taxonomy" id="2045279"/>
    <lineage>
        <taxon>Bacteria</taxon>
        <taxon>Bacillati</taxon>
        <taxon>Chloroflexota</taxon>
        <taxon>Ktedonobacteria</taxon>
        <taxon>Thermogemmatisporales</taxon>
        <taxon>Thermogemmatisporaceae</taxon>
        <taxon>Thermogemmatispora</taxon>
    </lineage>
</organism>